<gene>
    <name evidence="2" type="ORF">Bca52824_073605</name>
</gene>
<dbReference type="Proteomes" id="UP000886595">
    <property type="component" value="Unassembled WGS sequence"/>
</dbReference>
<reference evidence="2 3" key="1">
    <citation type="submission" date="2020-02" db="EMBL/GenBank/DDBJ databases">
        <authorList>
            <person name="Ma Q."/>
            <person name="Huang Y."/>
            <person name="Song X."/>
            <person name="Pei D."/>
        </authorList>
    </citation>
    <scope>NUCLEOTIDE SEQUENCE [LARGE SCALE GENOMIC DNA]</scope>
    <source>
        <strain evidence="2">Sxm20200214</strain>
        <tissue evidence="2">Leaf</tissue>
    </source>
</reference>
<evidence type="ECO:0000313" key="2">
    <source>
        <dbReference type="EMBL" id="KAG2266526.1"/>
    </source>
</evidence>
<evidence type="ECO:0000313" key="3">
    <source>
        <dbReference type="Proteomes" id="UP000886595"/>
    </source>
</evidence>
<name>A0A8X7U846_BRACI</name>
<protein>
    <recommendedName>
        <fullName evidence="1">Reverse transcriptase zinc-binding domain-containing protein</fullName>
    </recommendedName>
</protein>
<dbReference type="EMBL" id="JAAMPC010000014">
    <property type="protein sequence ID" value="KAG2266526.1"/>
    <property type="molecule type" value="Genomic_DNA"/>
</dbReference>
<keyword evidence="3" id="KW-1185">Reference proteome</keyword>
<dbReference type="InterPro" id="IPR026960">
    <property type="entry name" value="RVT-Znf"/>
</dbReference>
<sequence length="139" mass="16136">MSAWNVGIDGSCVLCNQHLETRDHLFFSCSYTSMVWRKLVQNLYRAHFSTDWSTIVEFLLQSGDDRETLFLARYAFQAAIHMLWRERNARKHGEAPSSQGTIIKFIDKAVRNRLMSLRRDHDARALRGAYQTWIGAVQA</sequence>
<comment type="caution">
    <text evidence="2">The sequence shown here is derived from an EMBL/GenBank/DDBJ whole genome shotgun (WGS) entry which is preliminary data.</text>
</comment>
<dbReference type="Pfam" id="PF13966">
    <property type="entry name" value="zf-RVT"/>
    <property type="match status" value="1"/>
</dbReference>
<evidence type="ECO:0000259" key="1">
    <source>
        <dbReference type="Pfam" id="PF13966"/>
    </source>
</evidence>
<feature type="domain" description="Reverse transcriptase zinc-binding" evidence="1">
    <location>
        <begin position="2"/>
        <end position="36"/>
    </location>
</feature>
<accession>A0A8X7U846</accession>
<dbReference type="AlphaFoldDB" id="A0A8X7U846"/>
<organism evidence="2 3">
    <name type="scientific">Brassica carinata</name>
    <name type="common">Ethiopian mustard</name>
    <name type="synonym">Abyssinian cabbage</name>
    <dbReference type="NCBI Taxonomy" id="52824"/>
    <lineage>
        <taxon>Eukaryota</taxon>
        <taxon>Viridiplantae</taxon>
        <taxon>Streptophyta</taxon>
        <taxon>Embryophyta</taxon>
        <taxon>Tracheophyta</taxon>
        <taxon>Spermatophyta</taxon>
        <taxon>Magnoliopsida</taxon>
        <taxon>eudicotyledons</taxon>
        <taxon>Gunneridae</taxon>
        <taxon>Pentapetalae</taxon>
        <taxon>rosids</taxon>
        <taxon>malvids</taxon>
        <taxon>Brassicales</taxon>
        <taxon>Brassicaceae</taxon>
        <taxon>Brassiceae</taxon>
        <taxon>Brassica</taxon>
    </lineage>
</organism>
<dbReference type="OrthoDB" id="1104096at2759"/>
<proteinExistence type="predicted"/>